<accession>A0A1V6Q9Z7</accession>
<feature type="repeat" description="ANK" evidence="3">
    <location>
        <begin position="566"/>
        <end position="598"/>
    </location>
</feature>
<feature type="region of interest" description="Disordered" evidence="4">
    <location>
        <begin position="1064"/>
        <end position="1217"/>
    </location>
</feature>
<feature type="repeat" description="ANK" evidence="3">
    <location>
        <begin position="800"/>
        <end position="832"/>
    </location>
</feature>
<feature type="repeat" description="ANK" evidence="3">
    <location>
        <begin position="833"/>
        <end position="865"/>
    </location>
</feature>
<dbReference type="Proteomes" id="UP000191672">
    <property type="component" value="Unassembled WGS sequence"/>
</dbReference>
<feature type="repeat" description="ANK" evidence="3">
    <location>
        <begin position="733"/>
        <end position="765"/>
    </location>
</feature>
<dbReference type="Pfam" id="PF12796">
    <property type="entry name" value="Ank_2"/>
    <property type="match status" value="4"/>
</dbReference>
<feature type="compositionally biased region" description="Polar residues" evidence="4">
    <location>
        <begin position="1108"/>
        <end position="1120"/>
    </location>
</feature>
<dbReference type="Pfam" id="PF13637">
    <property type="entry name" value="Ank_4"/>
    <property type="match status" value="1"/>
</dbReference>
<feature type="compositionally biased region" description="Basic and acidic residues" evidence="4">
    <location>
        <begin position="392"/>
        <end position="405"/>
    </location>
</feature>
<evidence type="ECO:0000256" key="2">
    <source>
        <dbReference type="ARBA" id="ARBA00023043"/>
    </source>
</evidence>
<dbReference type="InterPro" id="IPR036770">
    <property type="entry name" value="Ankyrin_rpt-contain_sf"/>
</dbReference>
<keyword evidence="1" id="KW-0677">Repeat</keyword>
<dbReference type="Gene3D" id="1.25.40.20">
    <property type="entry name" value="Ankyrin repeat-containing domain"/>
    <property type="match status" value="4"/>
</dbReference>
<feature type="repeat" description="ANK" evidence="3">
    <location>
        <begin position="500"/>
        <end position="532"/>
    </location>
</feature>
<keyword evidence="2 3" id="KW-0040">ANK repeat</keyword>
<evidence type="ECO:0000256" key="3">
    <source>
        <dbReference type="PROSITE-ProRule" id="PRU00023"/>
    </source>
</evidence>
<evidence type="ECO:0000256" key="1">
    <source>
        <dbReference type="ARBA" id="ARBA00022737"/>
    </source>
</evidence>
<feature type="repeat" description="ANK" evidence="3">
    <location>
        <begin position="766"/>
        <end position="798"/>
    </location>
</feature>
<reference evidence="6" key="1">
    <citation type="journal article" date="2017" name="Nat. Microbiol.">
        <title>Global analysis of biosynthetic gene clusters reveals vast potential of secondary metabolite production in Penicillium species.</title>
        <authorList>
            <person name="Nielsen J.C."/>
            <person name="Grijseels S."/>
            <person name="Prigent S."/>
            <person name="Ji B."/>
            <person name="Dainat J."/>
            <person name="Nielsen K.F."/>
            <person name="Frisvad J.C."/>
            <person name="Workman M."/>
            <person name="Nielsen J."/>
        </authorList>
    </citation>
    <scope>NUCLEOTIDE SEQUENCE [LARGE SCALE GENOMIC DNA]</scope>
    <source>
        <strain evidence="6">IBT 31811</strain>
    </source>
</reference>
<protein>
    <submittedName>
        <fullName evidence="5">Uncharacterized protein</fullName>
    </submittedName>
</protein>
<feature type="compositionally biased region" description="Polar residues" evidence="4">
    <location>
        <begin position="308"/>
        <end position="326"/>
    </location>
</feature>
<feature type="region of interest" description="Disordered" evidence="4">
    <location>
        <begin position="308"/>
        <end position="405"/>
    </location>
</feature>
<feature type="repeat" description="ANK" evidence="3">
    <location>
        <begin position="869"/>
        <end position="901"/>
    </location>
</feature>
<dbReference type="InterPro" id="IPR002110">
    <property type="entry name" value="Ankyrin_rpt"/>
</dbReference>
<feature type="region of interest" description="Disordered" evidence="4">
    <location>
        <begin position="1012"/>
        <end position="1043"/>
    </location>
</feature>
<evidence type="ECO:0000256" key="4">
    <source>
        <dbReference type="SAM" id="MobiDB-lite"/>
    </source>
</evidence>
<feature type="repeat" description="ANK" evidence="3">
    <location>
        <begin position="599"/>
        <end position="631"/>
    </location>
</feature>
<feature type="repeat" description="ANK" evidence="3">
    <location>
        <begin position="632"/>
        <end position="664"/>
    </location>
</feature>
<comment type="caution">
    <text evidence="5">The sequence shown here is derived from an EMBL/GenBank/DDBJ whole genome shotgun (WGS) entry which is preliminary data.</text>
</comment>
<dbReference type="PANTHER" id="PTHR24141">
    <property type="entry name" value="2-5A-DEPENDENT RIBONUCLEASE"/>
    <property type="match status" value="1"/>
</dbReference>
<dbReference type="SMART" id="SM00248">
    <property type="entry name" value="ANK"/>
    <property type="match status" value="13"/>
</dbReference>
<proteinExistence type="predicted"/>
<dbReference type="SUPFAM" id="SSF48403">
    <property type="entry name" value="Ankyrin repeat"/>
    <property type="match status" value="2"/>
</dbReference>
<dbReference type="PROSITE" id="PS50088">
    <property type="entry name" value="ANK_REPEAT"/>
    <property type="match status" value="11"/>
</dbReference>
<evidence type="ECO:0000313" key="6">
    <source>
        <dbReference type="Proteomes" id="UP000191672"/>
    </source>
</evidence>
<gene>
    <name evidence="5" type="ORF">PENANT_c008G08556</name>
</gene>
<feature type="repeat" description="ANK" evidence="3">
    <location>
        <begin position="700"/>
        <end position="732"/>
    </location>
</feature>
<dbReference type="PROSITE" id="PS50297">
    <property type="entry name" value="ANK_REP_REGION"/>
    <property type="match status" value="10"/>
</dbReference>
<dbReference type="PRINTS" id="PR01415">
    <property type="entry name" value="ANKYRIN"/>
</dbReference>
<organism evidence="5 6">
    <name type="scientific">Penicillium antarcticum</name>
    <dbReference type="NCBI Taxonomy" id="416450"/>
    <lineage>
        <taxon>Eukaryota</taxon>
        <taxon>Fungi</taxon>
        <taxon>Dikarya</taxon>
        <taxon>Ascomycota</taxon>
        <taxon>Pezizomycotina</taxon>
        <taxon>Eurotiomycetes</taxon>
        <taxon>Eurotiomycetidae</taxon>
        <taxon>Eurotiales</taxon>
        <taxon>Aspergillaceae</taxon>
        <taxon>Penicillium</taxon>
    </lineage>
</organism>
<dbReference type="GO" id="GO:0006396">
    <property type="term" value="P:RNA processing"/>
    <property type="evidence" value="ECO:0007669"/>
    <property type="project" value="TreeGrafter"/>
</dbReference>
<dbReference type="EMBL" id="MDYN01000008">
    <property type="protein sequence ID" value="OQD86051.1"/>
    <property type="molecule type" value="Genomic_DNA"/>
</dbReference>
<keyword evidence="6" id="KW-1185">Reference proteome</keyword>
<dbReference type="STRING" id="416450.A0A1V6Q9Z7"/>
<feature type="repeat" description="ANK" evidence="3">
    <location>
        <begin position="533"/>
        <end position="565"/>
    </location>
</feature>
<sequence length="1217" mass="132196">MKYGILEDDIYNFDETSFALGLTATAKVVTRTSYGRRSLLQPGNRQWVTAIEAIGASGWALPPCVIFKATLSPRDVSVLSGLKSAMDPVSAIGFASAIVQVLGALTSTIHGLYELHGKFSDADFTIHSLIQELGCIQTALTSLKEWHRLNFSNLMVSDEFNEQLVTAMGGCRIIMEVLSEEVMTLVHGSRNDGTVGFRLRIRVIWKEDVMKGHQEKLHAQVMALQLLLQVCQCHTSQEQIRLLRQETTRRIMRRVRDDTETLISARSQATSSAASMSRNSSLTISERVFDFNETLADSLVYRRSPQQLEPSIGASGSQTDTNSGRSPFTDEGYAGTPTRNSSVTRPSFDAPSPQQDHFLLPSTPSAPVHPAHRRATSYQDAPRPGLQNMPRSKSDTKTSKTLERSASKLERISVLLRLNTSSRLNLASSSSKGSPKVGNGIPFTRGKPRREPDPHISIDLTGADAASIPQIVKAAQAGSRGEVARLIEYGINIEERHKASGRNALLVAAHCGKDDVVELLIRHHARLDVPDGSGWTALHLAASRGHCGVISLIMEEGSIAEVPNYQGRTALRVAVDRSQHEALQVLLMHNAKVNMRAENQMTALHVAAKQGDAEIVHMLVSNGADIEAKDATMMSALHYACEAGHVEAIAVLLAHKANIEATGRDRKTPLICAAEAGRSQAVEFLLKSKQKASLSGIDDIGMTALHWAAYNGHEETVEILSQKKGSLAKVNAMGRTALHLAVIQTQFAVVEPLLRKGADLNSQCGTGLTPLHYACMADSIEIATLLLLQGADIEASEYQHQQRPLHVAAARSSTHLLNLLCDKGASLDARDGAGDRPLSVACRCGHVAAVRTLLDRGSPLYQKHQATSRSDSPLCLAAMAGHLPVVSLLLERGASASKKDEGGWQPFRYAAYHGHLDVLQTLLARTSIPDMDVPDIIRMPETIGFSPDAIISDDCKARVRELLNQALAESGLMPSSHAPIMPQTVNQGNSPTQYLPSRKLRDGESFLPQELPATLEQGLPSSRSTTPERGYRAEPPQSINPLSHIRMRPGEQILPLVNGQIHSARNDSREVSPMRQPEQDPARRIASRLPAREEPPVSATFIPRQIPIFTSQFSQGSSGIPSRRSKAGGSATVDTPVQSQDQSQESRVPRTAPSRRESDAPTPRLEELSECTQDTVDDHSDSDSASISSVYTAPEGDMDTDPVSRMGHRSGPYEMTA</sequence>
<dbReference type="PANTHER" id="PTHR24141:SF1">
    <property type="entry name" value="2-5A-DEPENDENT RIBONUCLEASE"/>
    <property type="match status" value="1"/>
</dbReference>
<name>A0A1V6Q9Z7_9EURO</name>
<dbReference type="GO" id="GO:0003723">
    <property type="term" value="F:RNA binding"/>
    <property type="evidence" value="ECO:0007669"/>
    <property type="project" value="TreeGrafter"/>
</dbReference>
<feature type="compositionally biased region" description="Basic and acidic residues" evidence="4">
    <location>
        <begin position="1064"/>
        <end position="1083"/>
    </location>
</feature>
<dbReference type="AlphaFoldDB" id="A0A1V6Q9Z7"/>
<feature type="compositionally biased region" description="Polar residues" evidence="4">
    <location>
        <begin position="1132"/>
        <end position="1146"/>
    </location>
</feature>
<evidence type="ECO:0000313" key="5">
    <source>
        <dbReference type="EMBL" id="OQD86051.1"/>
    </source>
</evidence>
<feature type="compositionally biased region" description="Basic and acidic residues" evidence="4">
    <location>
        <begin position="1154"/>
        <end position="1167"/>
    </location>
</feature>
<feature type="region of interest" description="Disordered" evidence="4">
    <location>
        <begin position="425"/>
        <end position="453"/>
    </location>
</feature>
<dbReference type="GO" id="GO:0004540">
    <property type="term" value="F:RNA nuclease activity"/>
    <property type="evidence" value="ECO:0007669"/>
    <property type="project" value="TreeGrafter"/>
</dbReference>